<reference evidence="1 2" key="1">
    <citation type="journal article" date="2013" name="Genome Announc.">
        <title>Genome Sequence of Campylobacter showae UNSWCD, Isolated from a Patient with Crohn's Disease.</title>
        <authorList>
            <person name="Tay A.P."/>
            <person name="Kaakoush N.O."/>
            <person name="Deshpande N.P."/>
            <person name="Chen Z."/>
            <person name="Mitchell H."/>
            <person name="Wilkins M.R."/>
        </authorList>
    </citation>
    <scope>NUCLEOTIDE SEQUENCE [LARGE SCALE GENOMIC DNA]</scope>
    <source>
        <strain evidence="1 2">CSUNSWCD</strain>
    </source>
</reference>
<dbReference type="Proteomes" id="UP000011939">
    <property type="component" value="Unassembled WGS sequence"/>
</dbReference>
<dbReference type="AlphaFoldDB" id="M5IRM4"/>
<protein>
    <submittedName>
        <fullName evidence="1">Uncharacterized protein</fullName>
    </submittedName>
</protein>
<organism evidence="1 2">
    <name type="scientific">Campylobacter showae CSUNSWCD</name>
    <dbReference type="NCBI Taxonomy" id="1244083"/>
    <lineage>
        <taxon>Bacteria</taxon>
        <taxon>Pseudomonadati</taxon>
        <taxon>Campylobacterota</taxon>
        <taxon>Epsilonproteobacteria</taxon>
        <taxon>Campylobacterales</taxon>
        <taxon>Campylobacteraceae</taxon>
        <taxon>Campylobacter</taxon>
    </lineage>
</organism>
<proteinExistence type="predicted"/>
<dbReference type="EMBL" id="AMZQ01000001">
    <property type="protein sequence ID" value="EKU12179.1"/>
    <property type="molecule type" value="Genomic_DNA"/>
</dbReference>
<gene>
    <name evidence="1" type="ORF">CSUNSWCD_119</name>
</gene>
<dbReference type="PATRIC" id="fig|1244083.3.peg.122"/>
<accession>M5IRM4</accession>
<evidence type="ECO:0000313" key="1">
    <source>
        <dbReference type="EMBL" id="EKU12179.1"/>
    </source>
</evidence>
<name>M5IRM4_9BACT</name>
<comment type="caution">
    <text evidence="1">The sequence shown here is derived from an EMBL/GenBank/DDBJ whole genome shotgun (WGS) entry which is preliminary data.</text>
</comment>
<evidence type="ECO:0000313" key="2">
    <source>
        <dbReference type="Proteomes" id="UP000011939"/>
    </source>
</evidence>
<dbReference type="STRING" id="1244083.CSUNSWCD_119"/>
<sequence>MCLKQENAKRRVKPNPRQSAKFKLHGSNLAPLKFKFYSNSLPRKSVFIGFVAD</sequence>